<evidence type="ECO:0000256" key="3">
    <source>
        <dbReference type="ARBA" id="ARBA00022777"/>
    </source>
</evidence>
<dbReference type="PROSITE" id="PS50011">
    <property type="entry name" value="PROTEIN_KINASE_DOM"/>
    <property type="match status" value="1"/>
</dbReference>
<feature type="compositionally biased region" description="Pro residues" evidence="5">
    <location>
        <begin position="361"/>
        <end position="371"/>
    </location>
</feature>
<dbReference type="Gene3D" id="3.30.200.20">
    <property type="entry name" value="Phosphorylase Kinase, domain 1"/>
    <property type="match status" value="1"/>
</dbReference>
<dbReference type="PANTHER" id="PTHR43289:SF34">
    <property type="entry name" value="SERINE_THREONINE-PROTEIN KINASE YBDM-RELATED"/>
    <property type="match status" value="1"/>
</dbReference>
<keyword evidence="2" id="KW-0547">Nucleotide-binding</keyword>
<evidence type="ECO:0000256" key="5">
    <source>
        <dbReference type="SAM" id="MobiDB-lite"/>
    </source>
</evidence>
<evidence type="ECO:0000256" key="1">
    <source>
        <dbReference type="ARBA" id="ARBA00022679"/>
    </source>
</evidence>
<dbReference type="InterPro" id="IPR000719">
    <property type="entry name" value="Prot_kinase_dom"/>
</dbReference>
<keyword evidence="3 7" id="KW-0418">Kinase</keyword>
<keyword evidence="1" id="KW-0808">Transferase</keyword>
<dbReference type="SUPFAM" id="SSF56112">
    <property type="entry name" value="Protein kinase-like (PK-like)"/>
    <property type="match status" value="1"/>
</dbReference>
<dbReference type="InterPro" id="IPR008266">
    <property type="entry name" value="Tyr_kinase_AS"/>
</dbReference>
<dbReference type="RefSeq" id="WP_269153014.1">
    <property type="nucleotide sequence ID" value="NZ_BPQH01000007.1"/>
</dbReference>
<dbReference type="InterPro" id="IPR016187">
    <property type="entry name" value="CTDL_fold"/>
</dbReference>
<evidence type="ECO:0000313" key="7">
    <source>
        <dbReference type="EMBL" id="GJD49897.1"/>
    </source>
</evidence>
<protein>
    <submittedName>
        <fullName evidence="7">Serine/threonine-protein kinase PknD</fullName>
    </submittedName>
</protein>
<keyword evidence="8" id="KW-1185">Reference proteome</keyword>
<feature type="domain" description="Protein kinase" evidence="6">
    <location>
        <begin position="26"/>
        <end position="282"/>
    </location>
</feature>
<accession>A0ABQ4QZA4</accession>
<feature type="compositionally biased region" description="Low complexity" evidence="5">
    <location>
        <begin position="336"/>
        <end position="360"/>
    </location>
</feature>
<dbReference type="SUPFAM" id="SSF56436">
    <property type="entry name" value="C-type lectin-like"/>
    <property type="match status" value="1"/>
</dbReference>
<evidence type="ECO:0000259" key="6">
    <source>
        <dbReference type="PROSITE" id="PS50011"/>
    </source>
</evidence>
<dbReference type="Pfam" id="PF03781">
    <property type="entry name" value="FGE-sulfatase"/>
    <property type="match status" value="1"/>
</dbReference>
<gene>
    <name evidence="7" type="primary">pknD_2</name>
    <name evidence="7" type="ORF">OPKNFCMD_2633</name>
</gene>
<organism evidence="7 8">
    <name type="scientific">Methylobacterium crusticola</name>
    <dbReference type="NCBI Taxonomy" id="1697972"/>
    <lineage>
        <taxon>Bacteria</taxon>
        <taxon>Pseudomonadati</taxon>
        <taxon>Pseudomonadota</taxon>
        <taxon>Alphaproteobacteria</taxon>
        <taxon>Hyphomicrobiales</taxon>
        <taxon>Methylobacteriaceae</taxon>
        <taxon>Methylobacterium</taxon>
    </lineage>
</organism>
<evidence type="ECO:0000313" key="8">
    <source>
        <dbReference type="Proteomes" id="UP001055167"/>
    </source>
</evidence>
<comment type="caution">
    <text evidence="7">The sequence shown here is derived from an EMBL/GenBank/DDBJ whole genome shotgun (WGS) entry which is preliminary data.</text>
</comment>
<feature type="region of interest" description="Disordered" evidence="5">
    <location>
        <begin position="325"/>
        <end position="449"/>
    </location>
</feature>
<dbReference type="Pfam" id="PF00069">
    <property type="entry name" value="Pkinase"/>
    <property type="match status" value="1"/>
</dbReference>
<dbReference type="CDD" id="cd14014">
    <property type="entry name" value="STKc_PknB_like"/>
    <property type="match status" value="1"/>
</dbReference>
<dbReference type="InterPro" id="IPR042095">
    <property type="entry name" value="SUMF_sf"/>
</dbReference>
<dbReference type="Gene3D" id="3.90.1580.10">
    <property type="entry name" value="paralog of FGE (formylglycine-generating enzyme)"/>
    <property type="match status" value="1"/>
</dbReference>
<dbReference type="Gene3D" id="1.10.510.10">
    <property type="entry name" value="Transferase(Phosphotransferase) domain 1"/>
    <property type="match status" value="1"/>
</dbReference>
<evidence type="ECO:0000256" key="2">
    <source>
        <dbReference type="ARBA" id="ARBA00022741"/>
    </source>
</evidence>
<dbReference type="GO" id="GO:0016301">
    <property type="term" value="F:kinase activity"/>
    <property type="evidence" value="ECO:0007669"/>
    <property type="project" value="UniProtKB-KW"/>
</dbReference>
<keyword evidence="4" id="KW-0067">ATP-binding</keyword>
<reference evidence="7" key="1">
    <citation type="journal article" date="2021" name="Front. Microbiol.">
        <title>Comprehensive Comparative Genomics and Phenotyping of Methylobacterium Species.</title>
        <authorList>
            <person name="Alessa O."/>
            <person name="Ogura Y."/>
            <person name="Fujitani Y."/>
            <person name="Takami H."/>
            <person name="Hayashi T."/>
            <person name="Sahin N."/>
            <person name="Tani A."/>
        </authorList>
    </citation>
    <scope>NUCLEOTIDE SEQUENCE</scope>
    <source>
        <strain evidence="7">KCTC 52305</strain>
    </source>
</reference>
<sequence length="678" mass="72001">MDSTVIKFSSIGAKAIRPGVRLNGIYEIETLVAHGGMGDVFRARAVETGELIAIKVMRGTGLNHEKSTALLRKEAASLSRISHDAIVRYYLMSTDPDLGCTYIAMEFVEGESLAEVIRRGPLLPRAVSALACRLASGLETAHRLGIVHRDISPDNILLPRGDYSQAKIIDFGIARSQFGGETVIGNSFAGKANFVSPEQIGLFGGLVTPKSDIYSLGLTLAAALRGLPLEMAGTQVSMVQRRQSIPDLSEIEPSVRQVLARMLQPDPADRPADMSAVTALWEGVAQPAKAAPPRRRWPLAAGAAGALALVAAAALTYTLGFRREGAGPEPAAQGERSPPSRSGSAPAAPPAGGRETLPTLPTLPDPGPPGSPTQAGRPGPTPGDGAEAGAPADEAARTPEPPARTPGAGTLPAAPPPAVVPPPDAEPRPADREAGLRQGGRPVVDREGRFQDCADCPPMVVIEPGTFVMGSSAHPTEQPTHQVSLRRFAIGVSPVTVAEWSVCQRAGACDYKPTGEPERPVSNLSFDDAQQYVTWISRATRQLYRLPSEAEWEFAARGGTTTRYWWGNTFRPDLAACTPAGSAPPAAPPPVDRQWLNRFGVGDSLCSVAQWTADCWHRNFQRAPTDGSAWVVGGSCQQRVLRGGSWMAAGTSVRMTSRNFYDSSVRYPANGFRIARDF</sequence>
<feature type="compositionally biased region" description="Basic and acidic residues" evidence="5">
    <location>
        <begin position="425"/>
        <end position="435"/>
    </location>
</feature>
<dbReference type="InterPro" id="IPR005532">
    <property type="entry name" value="SUMF_dom"/>
</dbReference>
<name>A0ABQ4QZA4_9HYPH</name>
<reference evidence="7" key="2">
    <citation type="submission" date="2021-08" db="EMBL/GenBank/DDBJ databases">
        <authorList>
            <person name="Tani A."/>
            <person name="Ola A."/>
            <person name="Ogura Y."/>
            <person name="Katsura K."/>
            <person name="Hayashi T."/>
        </authorList>
    </citation>
    <scope>NUCLEOTIDE SEQUENCE</scope>
    <source>
        <strain evidence="7">KCTC 52305</strain>
    </source>
</reference>
<proteinExistence type="predicted"/>
<dbReference type="Proteomes" id="UP001055167">
    <property type="component" value="Unassembled WGS sequence"/>
</dbReference>
<dbReference type="EMBL" id="BPQH01000007">
    <property type="protein sequence ID" value="GJD49897.1"/>
    <property type="molecule type" value="Genomic_DNA"/>
</dbReference>
<evidence type="ECO:0000256" key="4">
    <source>
        <dbReference type="ARBA" id="ARBA00022840"/>
    </source>
</evidence>
<dbReference type="PANTHER" id="PTHR43289">
    <property type="entry name" value="MITOGEN-ACTIVATED PROTEIN KINASE KINASE KINASE 20-RELATED"/>
    <property type="match status" value="1"/>
</dbReference>
<feature type="compositionally biased region" description="Low complexity" evidence="5">
    <location>
        <begin position="383"/>
        <end position="393"/>
    </location>
</feature>
<dbReference type="PROSITE" id="PS00109">
    <property type="entry name" value="PROTEIN_KINASE_TYR"/>
    <property type="match status" value="1"/>
</dbReference>
<feature type="compositionally biased region" description="Pro residues" evidence="5">
    <location>
        <begin position="413"/>
        <end position="424"/>
    </location>
</feature>
<dbReference type="InterPro" id="IPR011009">
    <property type="entry name" value="Kinase-like_dom_sf"/>
</dbReference>